<dbReference type="AlphaFoldDB" id="A0A0F9M040"/>
<dbReference type="EMBL" id="LAZR01006357">
    <property type="protein sequence ID" value="KKM92701.1"/>
    <property type="molecule type" value="Genomic_DNA"/>
</dbReference>
<evidence type="ECO:0000313" key="1">
    <source>
        <dbReference type="EMBL" id="KKM92701.1"/>
    </source>
</evidence>
<protein>
    <submittedName>
        <fullName evidence="1">Uncharacterized protein</fullName>
    </submittedName>
</protein>
<sequence>MSLAEGLELKELRQALYGLCVGAINYENRTTCLCCTQTVIEGHKEDCSAWNALSRDKSSYEREAELMENLYLAMKKSEADLRELHDPLIEMGMDNHSMMDLEQEAREPVYVAYKAIDEFRVKTHPATAK</sequence>
<gene>
    <name evidence="1" type="ORF">LCGC14_1215770</name>
</gene>
<organism evidence="1">
    <name type="scientific">marine sediment metagenome</name>
    <dbReference type="NCBI Taxonomy" id="412755"/>
    <lineage>
        <taxon>unclassified sequences</taxon>
        <taxon>metagenomes</taxon>
        <taxon>ecological metagenomes</taxon>
    </lineage>
</organism>
<comment type="caution">
    <text evidence="1">The sequence shown here is derived from an EMBL/GenBank/DDBJ whole genome shotgun (WGS) entry which is preliminary data.</text>
</comment>
<name>A0A0F9M040_9ZZZZ</name>
<reference evidence="1" key="1">
    <citation type="journal article" date="2015" name="Nature">
        <title>Complex archaea that bridge the gap between prokaryotes and eukaryotes.</title>
        <authorList>
            <person name="Spang A."/>
            <person name="Saw J.H."/>
            <person name="Jorgensen S.L."/>
            <person name="Zaremba-Niedzwiedzka K."/>
            <person name="Martijn J."/>
            <person name="Lind A.E."/>
            <person name="van Eijk R."/>
            <person name="Schleper C."/>
            <person name="Guy L."/>
            <person name="Ettema T.J."/>
        </authorList>
    </citation>
    <scope>NUCLEOTIDE SEQUENCE</scope>
</reference>
<accession>A0A0F9M040</accession>
<proteinExistence type="predicted"/>